<feature type="domain" description="Putative auto-transporter adhesin head GIN" evidence="2">
    <location>
        <begin position="34"/>
        <end position="216"/>
    </location>
</feature>
<reference evidence="3 4" key="1">
    <citation type="submission" date="2019-02" db="EMBL/GenBank/DDBJ databases">
        <title>Polymorphobacter sp. isolated from the lake at the Tibet of China.</title>
        <authorList>
            <person name="Li A."/>
        </authorList>
    </citation>
    <scope>NUCLEOTIDE SEQUENCE [LARGE SCALE GENOMIC DNA]</scope>
    <source>
        <strain evidence="3 4">DJ1R-1</strain>
    </source>
</reference>
<evidence type="ECO:0000313" key="4">
    <source>
        <dbReference type="Proteomes" id="UP000297737"/>
    </source>
</evidence>
<dbReference type="AlphaFoldDB" id="A0A4Y9ENG8"/>
<dbReference type="EMBL" id="SIHO01000002">
    <property type="protein sequence ID" value="TFU03240.1"/>
    <property type="molecule type" value="Genomic_DNA"/>
</dbReference>
<keyword evidence="4" id="KW-1185">Reference proteome</keyword>
<dbReference type="InterPro" id="IPR021255">
    <property type="entry name" value="DUF2807"/>
</dbReference>
<evidence type="ECO:0000259" key="2">
    <source>
        <dbReference type="Pfam" id="PF10988"/>
    </source>
</evidence>
<name>A0A4Y9ENG8_9SPHN</name>
<feature type="signal peptide" evidence="1">
    <location>
        <begin position="1"/>
        <end position="25"/>
    </location>
</feature>
<comment type="caution">
    <text evidence="3">The sequence shown here is derived from an EMBL/GenBank/DDBJ whole genome shotgun (WGS) entry which is preliminary data.</text>
</comment>
<keyword evidence="1" id="KW-0732">Signal</keyword>
<dbReference type="Proteomes" id="UP000297737">
    <property type="component" value="Unassembled WGS sequence"/>
</dbReference>
<dbReference type="OrthoDB" id="7841570at2"/>
<gene>
    <name evidence="3" type="ORF">EUV02_08590</name>
</gene>
<accession>A0A4Y9ENG8</accession>
<dbReference type="RefSeq" id="WP_135245832.1">
    <property type="nucleotide sequence ID" value="NZ_SIHO01000002.1"/>
</dbReference>
<protein>
    <recommendedName>
        <fullName evidence="2">Putative auto-transporter adhesin head GIN domain-containing protein</fullName>
    </recommendedName>
</protein>
<evidence type="ECO:0000313" key="3">
    <source>
        <dbReference type="EMBL" id="TFU03240.1"/>
    </source>
</evidence>
<evidence type="ECO:0000256" key="1">
    <source>
        <dbReference type="SAM" id="SignalP"/>
    </source>
</evidence>
<dbReference type="Pfam" id="PF10988">
    <property type="entry name" value="DUF2807"/>
    <property type="match status" value="1"/>
</dbReference>
<proteinExistence type="predicted"/>
<dbReference type="Gene3D" id="2.160.20.120">
    <property type="match status" value="1"/>
</dbReference>
<feature type="chain" id="PRO_5021376551" description="Putative auto-transporter adhesin head GIN domain-containing protein" evidence="1">
    <location>
        <begin position="26"/>
        <end position="232"/>
    </location>
</feature>
<sequence length="232" mass="22874">MTGKRTAIRAALVLQLCCGAAALSAAERSFPVGRFDSIRLTDITAVDIVTGEAVGVTAQGERAELDRLVVSDEGGILDVAPQLRGGLSAGAARVRLRITVPMINHVALRGAGAVSINRVAAPGFTAALAGPGRIDIAAIDVQAASFTTAGSGSIVAAGRCRDAKAASTGSGDIDIARLRCATLVAETAGSGDIRGFATTSAKVTITGGGNVGVSGGARCTVSAIGSGKANCG</sequence>
<organism evidence="3 4">
    <name type="scientific">Glacieibacterium arshaanense</name>
    <dbReference type="NCBI Taxonomy" id="2511025"/>
    <lineage>
        <taxon>Bacteria</taxon>
        <taxon>Pseudomonadati</taxon>
        <taxon>Pseudomonadota</taxon>
        <taxon>Alphaproteobacteria</taxon>
        <taxon>Sphingomonadales</taxon>
        <taxon>Sphingosinicellaceae</taxon>
        <taxon>Glacieibacterium</taxon>
    </lineage>
</organism>